<dbReference type="Pfam" id="PF10356">
    <property type="entry name" value="RRG7"/>
    <property type="match status" value="1"/>
</dbReference>
<dbReference type="OrthoDB" id="20734at2759"/>
<sequence length="390" mass="44069">MSSRLASSVTAAMTTVMKGSNFEERSLGVLREHLSMSLRRVGGKGDGGIDLQGWWWLPVECLSLALSSSSILDSCGAMRRRIRVIAQCKAEEKKIGPRYIRELEGTVLRHSTNPMRMQTNLPPQSGDPTWDALVGMFISISPFTKASLLLAYSSPIPLALLHLPEEFSNHTPQAVDSAEYARDLTNFLLYYLPRSAAYDPLVNLPRLPEGEALLRMRKGVKGRTIVGVGHSVGACSLVYPTIEYPVPFSSLIFVESFTIPEFVKHLDAHRKNEALCLRRRCIWNSLSVAYSQSVSTKTYIQGPSYVNREEATRDLKRNPYYREWHPRALDAFIQHALMRTSDGRIRTKTHPVPEATMLIERRVVYETPDALAFDMFRFLLSNYLERACKL</sequence>
<dbReference type="InterPro" id="IPR029058">
    <property type="entry name" value="AB_hydrolase_fold"/>
</dbReference>
<dbReference type="PANTHER" id="PTHR28133:SF1">
    <property type="entry name" value="REQUIRED FOR RESPIRATORY GROWTH PROTEIN 7, MITOCHONDRIAL"/>
    <property type="match status" value="1"/>
</dbReference>
<gene>
    <name evidence="3" type="ORF">BN946_scf184965.g5</name>
</gene>
<reference evidence="3" key="1">
    <citation type="submission" date="2014-01" db="EMBL/GenBank/DDBJ databases">
        <title>The genome of the white-rot fungus Pycnoporus cinnabarinus: a basidiomycete model with a versatile arsenal for lignocellulosic biomass breakdown.</title>
        <authorList>
            <person name="Levasseur A."/>
            <person name="Lomascolo A."/>
            <person name="Ruiz-Duenas F.J."/>
            <person name="Uzan E."/>
            <person name="Piumi F."/>
            <person name="Kues U."/>
            <person name="Ram A.F.J."/>
            <person name="Murat C."/>
            <person name="Haon M."/>
            <person name="Benoit I."/>
            <person name="Arfi Y."/>
            <person name="Chevret D."/>
            <person name="Drula E."/>
            <person name="Kwon M.J."/>
            <person name="Gouret P."/>
            <person name="Lesage-Meessen L."/>
            <person name="Lombard V."/>
            <person name="Mariette J."/>
            <person name="Noirot C."/>
            <person name="Park J."/>
            <person name="Patyshakuliyeva A."/>
            <person name="Wieneger R.A.B."/>
            <person name="Wosten H.A.B."/>
            <person name="Martin F."/>
            <person name="Coutinho P.M."/>
            <person name="de Vries R."/>
            <person name="Martinez A.T."/>
            <person name="Klopp C."/>
            <person name="Pontarotti P."/>
            <person name="Henrissat B."/>
            <person name="Record E."/>
        </authorList>
    </citation>
    <scope>NUCLEOTIDE SEQUENCE [LARGE SCALE GENOMIC DNA]</scope>
    <source>
        <strain evidence="3">BRFM137</strain>
    </source>
</reference>
<keyword evidence="4" id="KW-1185">Reference proteome</keyword>
<name>A0A060SRC5_PYCCI</name>
<protein>
    <recommendedName>
        <fullName evidence="5">AB hydrolase-1 domain-containing protein</fullName>
    </recommendedName>
</protein>
<evidence type="ECO:0000313" key="3">
    <source>
        <dbReference type="EMBL" id="CDO75003.1"/>
    </source>
</evidence>
<dbReference type="Gene3D" id="3.40.50.1820">
    <property type="entry name" value="alpha/beta hydrolase"/>
    <property type="match status" value="1"/>
</dbReference>
<dbReference type="Proteomes" id="UP000029665">
    <property type="component" value="Unassembled WGS sequence"/>
</dbReference>
<proteinExistence type="predicted"/>
<evidence type="ECO:0000313" key="4">
    <source>
        <dbReference type="Proteomes" id="UP000029665"/>
    </source>
</evidence>
<dbReference type="PANTHER" id="PTHR28133">
    <property type="entry name" value="REQUIRED FOR RESPIRATORY GROWTH PROTEIN 7, MITOCHONDRIAL"/>
    <property type="match status" value="1"/>
</dbReference>
<evidence type="ECO:0008006" key="5">
    <source>
        <dbReference type="Google" id="ProtNLM"/>
    </source>
</evidence>
<accession>A0A060SRC5</accession>
<organism evidence="3 4">
    <name type="scientific">Pycnoporus cinnabarinus</name>
    <name type="common">Cinnabar-red polypore</name>
    <name type="synonym">Trametes cinnabarina</name>
    <dbReference type="NCBI Taxonomy" id="5643"/>
    <lineage>
        <taxon>Eukaryota</taxon>
        <taxon>Fungi</taxon>
        <taxon>Dikarya</taxon>
        <taxon>Basidiomycota</taxon>
        <taxon>Agaricomycotina</taxon>
        <taxon>Agaricomycetes</taxon>
        <taxon>Polyporales</taxon>
        <taxon>Polyporaceae</taxon>
        <taxon>Trametes</taxon>
    </lineage>
</organism>
<dbReference type="EMBL" id="CCBP010000230">
    <property type="protein sequence ID" value="CDO75003.1"/>
    <property type="molecule type" value="Genomic_DNA"/>
</dbReference>
<evidence type="ECO:0000256" key="2">
    <source>
        <dbReference type="ARBA" id="ARBA00023128"/>
    </source>
</evidence>
<keyword evidence="2" id="KW-0496">Mitochondrion</keyword>
<dbReference type="HOGENOM" id="CLU_708123_0_0_1"/>
<dbReference type="GO" id="GO:0005739">
    <property type="term" value="C:mitochondrion"/>
    <property type="evidence" value="ECO:0007669"/>
    <property type="project" value="UniProtKB-SubCell"/>
</dbReference>
<dbReference type="AlphaFoldDB" id="A0A060SRC5"/>
<comment type="caution">
    <text evidence="3">The sequence shown here is derived from an EMBL/GenBank/DDBJ whole genome shotgun (WGS) entry which is preliminary data.</text>
</comment>
<comment type="subcellular location">
    <subcellularLocation>
        <location evidence="1">Mitochondrion</location>
    </subcellularLocation>
</comment>
<dbReference type="InterPro" id="IPR018828">
    <property type="entry name" value="RRG7"/>
</dbReference>
<evidence type="ECO:0000256" key="1">
    <source>
        <dbReference type="ARBA" id="ARBA00004173"/>
    </source>
</evidence>